<accession>A0A137PGL0</accession>
<dbReference type="CDD" id="cd17039">
    <property type="entry name" value="Ubl_ubiquitin_like"/>
    <property type="match status" value="2"/>
</dbReference>
<dbReference type="Pfam" id="PF00240">
    <property type="entry name" value="ubiquitin"/>
    <property type="match status" value="1"/>
</dbReference>
<keyword evidence="3" id="KW-1185">Reference proteome</keyword>
<evidence type="ECO:0000313" key="2">
    <source>
        <dbReference type="EMBL" id="KXN74134.1"/>
    </source>
</evidence>
<dbReference type="SUPFAM" id="SSF54236">
    <property type="entry name" value="Ubiquitin-like"/>
    <property type="match status" value="2"/>
</dbReference>
<evidence type="ECO:0000313" key="3">
    <source>
        <dbReference type="Proteomes" id="UP000070444"/>
    </source>
</evidence>
<dbReference type="Proteomes" id="UP000070444">
    <property type="component" value="Unassembled WGS sequence"/>
</dbReference>
<dbReference type="GO" id="GO:0043130">
    <property type="term" value="F:ubiquitin binding"/>
    <property type="evidence" value="ECO:0007669"/>
    <property type="project" value="TreeGrafter"/>
</dbReference>
<dbReference type="OMA" id="GYHINEQ"/>
<dbReference type="Gene3D" id="3.10.20.90">
    <property type="entry name" value="Phosphatidylinositol 3-kinase Catalytic Subunit, Chain A, domain 1"/>
    <property type="match status" value="2"/>
</dbReference>
<dbReference type="InterPro" id="IPR000626">
    <property type="entry name" value="Ubiquitin-like_dom"/>
</dbReference>
<dbReference type="PANTHER" id="PTHR10621:SF0">
    <property type="entry name" value="UV EXCISION REPAIR PROTEIN RAD23"/>
    <property type="match status" value="1"/>
</dbReference>
<proteinExistence type="predicted"/>
<dbReference type="PANTHER" id="PTHR10621">
    <property type="entry name" value="UV EXCISION REPAIR PROTEIN RAD23"/>
    <property type="match status" value="1"/>
</dbReference>
<sequence>MKVIIKTIDDKLTIRVNSDTKVEHLKSTIKKVMGYHINEQILIFSKKILNSNNTISESGIVNLSTINLHINPLSNLNKPEVIKIFIQSNKGTQIELKVFSNIITEDLMSIAWDEFGRTVNDQILVFESKKMKPGLSLKDMGVRNRSIVYLKSNYTK</sequence>
<name>A0A137PGL0_CONC2</name>
<protein>
    <recommendedName>
        <fullName evidence="1">Ubiquitin-like domain-containing protein</fullName>
    </recommendedName>
</protein>
<dbReference type="InterPro" id="IPR029071">
    <property type="entry name" value="Ubiquitin-like_domsf"/>
</dbReference>
<dbReference type="PROSITE" id="PS50053">
    <property type="entry name" value="UBIQUITIN_2"/>
    <property type="match status" value="2"/>
</dbReference>
<evidence type="ECO:0000259" key="1">
    <source>
        <dbReference type="PROSITE" id="PS50053"/>
    </source>
</evidence>
<dbReference type="STRING" id="796925.A0A137PGL0"/>
<dbReference type="SMART" id="SM00213">
    <property type="entry name" value="UBQ"/>
    <property type="match status" value="2"/>
</dbReference>
<feature type="domain" description="Ubiquitin-like" evidence="1">
    <location>
        <begin position="82"/>
        <end position="150"/>
    </location>
</feature>
<dbReference type="GO" id="GO:0005654">
    <property type="term" value="C:nucleoplasm"/>
    <property type="evidence" value="ECO:0007669"/>
    <property type="project" value="TreeGrafter"/>
</dbReference>
<dbReference type="GO" id="GO:0043161">
    <property type="term" value="P:proteasome-mediated ubiquitin-dependent protein catabolic process"/>
    <property type="evidence" value="ECO:0007669"/>
    <property type="project" value="TreeGrafter"/>
</dbReference>
<dbReference type="EMBL" id="KQ964427">
    <property type="protein sequence ID" value="KXN74134.1"/>
    <property type="molecule type" value="Genomic_DNA"/>
</dbReference>
<dbReference type="GO" id="GO:0031593">
    <property type="term" value="F:polyubiquitin modification-dependent protein binding"/>
    <property type="evidence" value="ECO:0007669"/>
    <property type="project" value="TreeGrafter"/>
</dbReference>
<dbReference type="GO" id="GO:0005829">
    <property type="term" value="C:cytosol"/>
    <property type="evidence" value="ECO:0007669"/>
    <property type="project" value="TreeGrafter"/>
</dbReference>
<feature type="domain" description="Ubiquitin-like" evidence="1">
    <location>
        <begin position="1"/>
        <end position="75"/>
    </location>
</feature>
<reference evidence="2 3" key="1">
    <citation type="journal article" date="2015" name="Genome Biol. Evol.">
        <title>Phylogenomic analyses indicate that early fungi evolved digesting cell walls of algal ancestors of land plants.</title>
        <authorList>
            <person name="Chang Y."/>
            <person name="Wang S."/>
            <person name="Sekimoto S."/>
            <person name="Aerts A.L."/>
            <person name="Choi C."/>
            <person name="Clum A."/>
            <person name="LaButti K.M."/>
            <person name="Lindquist E.A."/>
            <person name="Yee Ngan C."/>
            <person name="Ohm R.A."/>
            <person name="Salamov A.A."/>
            <person name="Grigoriev I.V."/>
            <person name="Spatafora J.W."/>
            <person name="Berbee M.L."/>
        </authorList>
    </citation>
    <scope>NUCLEOTIDE SEQUENCE [LARGE SCALE GENOMIC DNA]</scope>
    <source>
        <strain evidence="2 3">NRRL 28638</strain>
    </source>
</reference>
<organism evidence="2 3">
    <name type="scientific">Conidiobolus coronatus (strain ATCC 28846 / CBS 209.66 / NRRL 28638)</name>
    <name type="common">Delacroixia coronata</name>
    <dbReference type="NCBI Taxonomy" id="796925"/>
    <lineage>
        <taxon>Eukaryota</taxon>
        <taxon>Fungi</taxon>
        <taxon>Fungi incertae sedis</taxon>
        <taxon>Zoopagomycota</taxon>
        <taxon>Entomophthoromycotina</taxon>
        <taxon>Entomophthoromycetes</taxon>
        <taxon>Entomophthorales</taxon>
        <taxon>Ancylistaceae</taxon>
        <taxon>Conidiobolus</taxon>
    </lineage>
</organism>
<dbReference type="GO" id="GO:0070628">
    <property type="term" value="F:proteasome binding"/>
    <property type="evidence" value="ECO:0007669"/>
    <property type="project" value="TreeGrafter"/>
</dbReference>
<dbReference type="AlphaFoldDB" id="A0A137PGL0"/>
<gene>
    <name evidence="2" type="ORF">CONCODRAFT_2846</name>
</gene>